<proteinExistence type="predicted"/>
<gene>
    <name evidence="1" type="ORF">V1525DRAFT_391821</name>
</gene>
<sequence length="1265" mass="134088">MASLATASTFFSQIQPCPEACSVVGLSSGNWTAYHSLDRLKRCRQSVLFDYNIFSSLDTPSTILACTVDGDVKSKTSDCAPSTFTSVSLEVASWNKTKSFAHSSSVSQVVGALQSQVDSSLRCGNSEVILFAKYGDVIAGIYVGAGIDASAAVQKIAIQVNGNATLSYVGDALAAQVCDTGYDRTHTIGLMISTTGNHGMVQSAVQSWANATCVKGADSTTASNITVSTVPAINNTRSVNNLQRRVATCSYVLVASGDSCGSLTSKCGITAAELSRYNPSSTLCSTLAVGQPICCSAGSLPDLSPQPSSDGLCYSYTVKSGDYCGLLAQEYHITTDDIEKYNSDTWGWMGCLDLQLGATICLSSGDAPMPAVLSNAECGPQVRGTVRPSNWSHVSSLNPCPLNACCDIWGECGITPEFCTISKSITGAPGTAAKNTNGCISNCGTSIAGGGGAGFETQFMNIGYFEAFGVNRPCLVMDASQLPSSYSHVHFAFGQISDDFDVDLSAVESQFKTFAALRTSFKRILSFGGWSFSTSLDSYPIFREGVTEANRLKFAQSVVSVVNEYNLDGLDFDWEYPGAPDIPGIPPGSPTDGPNYLQFLTTVRKLLPAHKTLSIAAPASYWYLRGFPIANMSEILDYIVYETYDLHGQWDWHNAFSNSGCAHGNCLRSHVNLTETEYALAMITKAGVPANKVVVGLASYGRSFGMEDSRCTGPECLFTGPDSTATPGDCTETAGYISEAELVQIASNSHLAKRSVTSWHDSESDSDMMTYGNNTWVAYMSEDTKASRIKLYSTLGFGGAVEWALDLTAFVDAATSLTKEAVTASDQTCTNPVIVNASINSAIRWNGVGCEMAWTEAIASYQVGNGGGLIFPEAISNYFHGPESMACGVTSDNNGCSSFMECQDTSVPAGYLILNSFVTLNNALLNFYDAISRVQVTVTDEVGALSSTFTAVPPSETAFKILLDIIGLSYALFAAPVWNAVLKGTSYFARNGNTLGTLKDSVNALVSNGITLVKDSQDPSLGEQNTLTENLVAMVTVWYNSVDQLNQELFNGSDSSIATLHSVITNGQLEENAYSPISDPDIQNLMLKAIYATVIPQTWLLSPTRVGPVVLASGAACGTVNPIENFIGVRNGDATWVCYNNEIYYLVGAIGAAQDCIFSGKDGPSCSNNKFTPLPGEQKLNGTAWGGLTIDDLVIGALATYAANGNANGGGLADPSNPQTLSSLYDLNVRAPGVVTIPVCGPQEAWTNWAQYSFGDGMSAHYPCN</sequence>
<dbReference type="Proteomes" id="UP001433508">
    <property type="component" value="Unassembled WGS sequence"/>
</dbReference>
<accession>A0ACC3SR73</accession>
<comment type="caution">
    <text evidence="1">The sequence shown here is derived from an EMBL/GenBank/DDBJ whole genome shotgun (WGS) entry which is preliminary data.</text>
</comment>
<evidence type="ECO:0000313" key="1">
    <source>
        <dbReference type="EMBL" id="KAK9234065.1"/>
    </source>
</evidence>
<evidence type="ECO:0000313" key="2">
    <source>
        <dbReference type="Proteomes" id="UP001433508"/>
    </source>
</evidence>
<protein>
    <submittedName>
        <fullName evidence="1">Uncharacterized protein</fullName>
    </submittedName>
</protein>
<organism evidence="1 2">
    <name type="scientific">Lipomyces kononenkoae</name>
    <name type="common">Yeast</name>
    <dbReference type="NCBI Taxonomy" id="34357"/>
    <lineage>
        <taxon>Eukaryota</taxon>
        <taxon>Fungi</taxon>
        <taxon>Dikarya</taxon>
        <taxon>Ascomycota</taxon>
        <taxon>Saccharomycotina</taxon>
        <taxon>Lipomycetes</taxon>
        <taxon>Lipomycetales</taxon>
        <taxon>Lipomycetaceae</taxon>
        <taxon>Lipomyces</taxon>
    </lineage>
</organism>
<keyword evidence="2" id="KW-1185">Reference proteome</keyword>
<reference evidence="2" key="1">
    <citation type="journal article" date="2024" name="Front. Bioeng. Biotechnol.">
        <title>Genome-scale model development and genomic sequencing of the oleaginous clade Lipomyces.</title>
        <authorList>
            <person name="Czajka J.J."/>
            <person name="Han Y."/>
            <person name="Kim J."/>
            <person name="Mondo S.J."/>
            <person name="Hofstad B.A."/>
            <person name="Robles A."/>
            <person name="Haridas S."/>
            <person name="Riley R."/>
            <person name="LaButti K."/>
            <person name="Pangilinan J."/>
            <person name="Andreopoulos W."/>
            <person name="Lipzen A."/>
            <person name="Yan J."/>
            <person name="Wang M."/>
            <person name="Ng V."/>
            <person name="Grigoriev I.V."/>
            <person name="Spatafora J.W."/>
            <person name="Magnuson J.K."/>
            <person name="Baker S.E."/>
            <person name="Pomraning K.R."/>
        </authorList>
    </citation>
    <scope>NUCLEOTIDE SEQUENCE [LARGE SCALE GENOMIC DNA]</scope>
    <source>
        <strain evidence="2">CBS 7786</strain>
    </source>
</reference>
<dbReference type="EMBL" id="MU971522">
    <property type="protein sequence ID" value="KAK9234065.1"/>
    <property type="molecule type" value="Genomic_DNA"/>
</dbReference>
<name>A0ACC3SR73_LIPKO</name>